<dbReference type="GO" id="GO:0004497">
    <property type="term" value="F:monooxygenase activity"/>
    <property type="evidence" value="ECO:0007669"/>
    <property type="project" value="UniProtKB-KW"/>
</dbReference>
<dbReference type="Gene3D" id="1.10.630.10">
    <property type="entry name" value="Cytochrome P450"/>
    <property type="match status" value="1"/>
</dbReference>
<dbReference type="InterPro" id="IPR050364">
    <property type="entry name" value="Cytochrome_P450_fung"/>
</dbReference>
<dbReference type="InterPro" id="IPR036396">
    <property type="entry name" value="Cyt_P450_sf"/>
</dbReference>
<keyword evidence="5" id="KW-0560">Oxidoreductase</keyword>
<organism evidence="9 10">
    <name type="scientific">Mycena albidolilacea</name>
    <dbReference type="NCBI Taxonomy" id="1033008"/>
    <lineage>
        <taxon>Eukaryota</taxon>
        <taxon>Fungi</taxon>
        <taxon>Dikarya</taxon>
        <taxon>Basidiomycota</taxon>
        <taxon>Agaricomycotina</taxon>
        <taxon>Agaricomycetes</taxon>
        <taxon>Agaricomycetidae</taxon>
        <taxon>Agaricales</taxon>
        <taxon>Marasmiineae</taxon>
        <taxon>Mycenaceae</taxon>
        <taxon>Mycena</taxon>
    </lineage>
</organism>
<evidence type="ECO:0000313" key="10">
    <source>
        <dbReference type="Proteomes" id="UP001218218"/>
    </source>
</evidence>
<dbReference type="GO" id="GO:0005506">
    <property type="term" value="F:iron ion binding"/>
    <property type="evidence" value="ECO:0007669"/>
    <property type="project" value="InterPro"/>
</dbReference>
<evidence type="ECO:0000256" key="2">
    <source>
        <dbReference type="ARBA" id="ARBA00010617"/>
    </source>
</evidence>
<evidence type="ECO:0000256" key="7">
    <source>
        <dbReference type="ARBA" id="ARBA00023033"/>
    </source>
</evidence>
<reference evidence="9" key="1">
    <citation type="submission" date="2023-03" db="EMBL/GenBank/DDBJ databases">
        <title>Massive genome expansion in bonnet fungi (Mycena s.s.) driven by repeated elements and novel gene families across ecological guilds.</title>
        <authorList>
            <consortium name="Lawrence Berkeley National Laboratory"/>
            <person name="Harder C.B."/>
            <person name="Miyauchi S."/>
            <person name="Viragh M."/>
            <person name="Kuo A."/>
            <person name="Thoen E."/>
            <person name="Andreopoulos B."/>
            <person name="Lu D."/>
            <person name="Skrede I."/>
            <person name="Drula E."/>
            <person name="Henrissat B."/>
            <person name="Morin E."/>
            <person name="Kohler A."/>
            <person name="Barry K."/>
            <person name="LaButti K."/>
            <person name="Morin E."/>
            <person name="Salamov A."/>
            <person name="Lipzen A."/>
            <person name="Mereny Z."/>
            <person name="Hegedus B."/>
            <person name="Baldrian P."/>
            <person name="Stursova M."/>
            <person name="Weitz H."/>
            <person name="Taylor A."/>
            <person name="Grigoriev I.V."/>
            <person name="Nagy L.G."/>
            <person name="Martin F."/>
            <person name="Kauserud H."/>
        </authorList>
    </citation>
    <scope>NUCLEOTIDE SEQUENCE</scope>
    <source>
        <strain evidence="9">CBHHK002</strain>
    </source>
</reference>
<proteinExistence type="inferred from homology"/>
<keyword evidence="4" id="KW-0479">Metal-binding</keyword>
<keyword evidence="3" id="KW-0349">Heme</keyword>
<dbReference type="Proteomes" id="UP001218218">
    <property type="component" value="Unassembled WGS sequence"/>
</dbReference>
<evidence type="ECO:0000256" key="6">
    <source>
        <dbReference type="ARBA" id="ARBA00023004"/>
    </source>
</evidence>
<comment type="similarity">
    <text evidence="2">Belongs to the cytochrome P450 family.</text>
</comment>
<evidence type="ECO:0000256" key="5">
    <source>
        <dbReference type="ARBA" id="ARBA00023002"/>
    </source>
</evidence>
<evidence type="ECO:0000256" key="1">
    <source>
        <dbReference type="ARBA" id="ARBA00001971"/>
    </source>
</evidence>
<dbReference type="PANTHER" id="PTHR46300:SF5">
    <property type="entry name" value="CYTOCHROME P450"/>
    <property type="match status" value="1"/>
</dbReference>
<evidence type="ECO:0000256" key="3">
    <source>
        <dbReference type="ARBA" id="ARBA00022617"/>
    </source>
</evidence>
<sequence length="290" mass="32545">MPEIWFISSHWQSSPDIKSITFFLWNCIRNNAGILGACVQSARDGKATCEACRTSTPPGPKKLPLVGNLFDIPSEHQWEAYLRWSKRFDSDIIHLNATGTSVVILSSMEAVNELIEQRSSLYSDWAHLPMLIEWDFGIGMTFPSDHLPQRLTGKLQGFMKYGDHWLVVLVSEFNLASSPQNIARGIQYCSSKAVSASRTGRNPPTPSPDPSGSHDIMDHFRHMMGVTYRIDVRSSDDQYISITEEAMHGLSVASIPRVFLVVPGAGFKLKAKAWRKVTRAFQEVLFTKTK</sequence>
<feature type="region of interest" description="Disordered" evidence="8">
    <location>
        <begin position="194"/>
        <end position="214"/>
    </location>
</feature>
<evidence type="ECO:0000313" key="9">
    <source>
        <dbReference type="EMBL" id="KAJ7328380.1"/>
    </source>
</evidence>
<dbReference type="PANTHER" id="PTHR46300">
    <property type="entry name" value="P450, PUTATIVE (EUROFUNG)-RELATED-RELATED"/>
    <property type="match status" value="1"/>
</dbReference>
<dbReference type="GO" id="GO:0020037">
    <property type="term" value="F:heme binding"/>
    <property type="evidence" value="ECO:0007669"/>
    <property type="project" value="InterPro"/>
</dbReference>
<keyword evidence="10" id="KW-1185">Reference proteome</keyword>
<dbReference type="AlphaFoldDB" id="A0AAD6ZM51"/>
<dbReference type="GO" id="GO:0016705">
    <property type="term" value="F:oxidoreductase activity, acting on paired donors, with incorporation or reduction of molecular oxygen"/>
    <property type="evidence" value="ECO:0007669"/>
    <property type="project" value="InterPro"/>
</dbReference>
<protein>
    <submittedName>
        <fullName evidence="9">Uncharacterized protein</fullName>
    </submittedName>
</protein>
<name>A0AAD6ZM51_9AGAR</name>
<gene>
    <name evidence="9" type="ORF">DFH08DRAFT_1023831</name>
</gene>
<dbReference type="SUPFAM" id="SSF48264">
    <property type="entry name" value="Cytochrome P450"/>
    <property type="match status" value="1"/>
</dbReference>
<comment type="caution">
    <text evidence="9">The sequence shown here is derived from an EMBL/GenBank/DDBJ whole genome shotgun (WGS) entry which is preliminary data.</text>
</comment>
<accession>A0AAD6ZM51</accession>
<evidence type="ECO:0000256" key="8">
    <source>
        <dbReference type="SAM" id="MobiDB-lite"/>
    </source>
</evidence>
<keyword evidence="7" id="KW-0503">Monooxygenase</keyword>
<keyword evidence="6" id="KW-0408">Iron</keyword>
<dbReference type="EMBL" id="JARIHO010000039">
    <property type="protein sequence ID" value="KAJ7328380.1"/>
    <property type="molecule type" value="Genomic_DNA"/>
</dbReference>
<comment type="cofactor">
    <cofactor evidence="1">
        <name>heme</name>
        <dbReference type="ChEBI" id="CHEBI:30413"/>
    </cofactor>
</comment>
<evidence type="ECO:0000256" key="4">
    <source>
        <dbReference type="ARBA" id="ARBA00022723"/>
    </source>
</evidence>